<sequence>MSFRAMVLKRFTFIQSTKYTLLRGNFHENGMLEPYPQKLTIALLDVLFSREQLAKSSTNGSGKANYT</sequence>
<gene>
    <name evidence="1" type="ORF">DPMN_058539</name>
</gene>
<comment type="caution">
    <text evidence="1">The sequence shown here is derived from an EMBL/GenBank/DDBJ whole genome shotgun (WGS) entry which is preliminary data.</text>
</comment>
<evidence type="ECO:0000313" key="1">
    <source>
        <dbReference type="EMBL" id="KAH3715826.1"/>
    </source>
</evidence>
<proteinExistence type="predicted"/>
<organism evidence="1 2">
    <name type="scientific">Dreissena polymorpha</name>
    <name type="common">Zebra mussel</name>
    <name type="synonym">Mytilus polymorpha</name>
    <dbReference type="NCBI Taxonomy" id="45954"/>
    <lineage>
        <taxon>Eukaryota</taxon>
        <taxon>Metazoa</taxon>
        <taxon>Spiralia</taxon>
        <taxon>Lophotrochozoa</taxon>
        <taxon>Mollusca</taxon>
        <taxon>Bivalvia</taxon>
        <taxon>Autobranchia</taxon>
        <taxon>Heteroconchia</taxon>
        <taxon>Euheterodonta</taxon>
        <taxon>Imparidentia</taxon>
        <taxon>Neoheterodontei</taxon>
        <taxon>Myida</taxon>
        <taxon>Dreissenoidea</taxon>
        <taxon>Dreissenidae</taxon>
        <taxon>Dreissena</taxon>
    </lineage>
</organism>
<reference evidence="1" key="1">
    <citation type="journal article" date="2019" name="bioRxiv">
        <title>The Genome of the Zebra Mussel, Dreissena polymorpha: A Resource for Invasive Species Research.</title>
        <authorList>
            <person name="McCartney M.A."/>
            <person name="Auch B."/>
            <person name="Kono T."/>
            <person name="Mallez S."/>
            <person name="Zhang Y."/>
            <person name="Obille A."/>
            <person name="Becker A."/>
            <person name="Abrahante J.E."/>
            <person name="Garbe J."/>
            <person name="Badalamenti J.P."/>
            <person name="Herman A."/>
            <person name="Mangelson H."/>
            <person name="Liachko I."/>
            <person name="Sullivan S."/>
            <person name="Sone E.D."/>
            <person name="Koren S."/>
            <person name="Silverstein K.A.T."/>
            <person name="Beckman K.B."/>
            <person name="Gohl D.M."/>
        </authorList>
    </citation>
    <scope>NUCLEOTIDE SEQUENCE</scope>
    <source>
        <strain evidence="1">Duluth1</strain>
        <tissue evidence="1">Whole animal</tissue>
    </source>
</reference>
<reference evidence="1" key="2">
    <citation type="submission" date="2020-11" db="EMBL/GenBank/DDBJ databases">
        <authorList>
            <person name="McCartney M.A."/>
            <person name="Auch B."/>
            <person name="Kono T."/>
            <person name="Mallez S."/>
            <person name="Becker A."/>
            <person name="Gohl D.M."/>
            <person name="Silverstein K.A.T."/>
            <person name="Koren S."/>
            <person name="Bechman K.B."/>
            <person name="Herman A."/>
            <person name="Abrahante J.E."/>
            <person name="Garbe J."/>
        </authorList>
    </citation>
    <scope>NUCLEOTIDE SEQUENCE</scope>
    <source>
        <strain evidence="1">Duluth1</strain>
        <tissue evidence="1">Whole animal</tissue>
    </source>
</reference>
<dbReference type="AlphaFoldDB" id="A0A9D4C1X9"/>
<dbReference type="Proteomes" id="UP000828390">
    <property type="component" value="Unassembled WGS sequence"/>
</dbReference>
<keyword evidence="2" id="KW-1185">Reference proteome</keyword>
<dbReference type="EMBL" id="JAIWYP010000013">
    <property type="protein sequence ID" value="KAH3715826.1"/>
    <property type="molecule type" value="Genomic_DNA"/>
</dbReference>
<accession>A0A9D4C1X9</accession>
<protein>
    <submittedName>
        <fullName evidence="1">Uncharacterized protein</fullName>
    </submittedName>
</protein>
<evidence type="ECO:0000313" key="2">
    <source>
        <dbReference type="Proteomes" id="UP000828390"/>
    </source>
</evidence>
<name>A0A9D4C1X9_DREPO</name>